<reference evidence="10 11" key="1">
    <citation type="journal article" date="2014" name="PLoS ONE">
        <title>De novo Genome Assembly of the Fungal Plant Pathogen Pyrenophora semeniperda.</title>
        <authorList>
            <person name="Soliai M.M."/>
            <person name="Meyer S.E."/>
            <person name="Udall J.A."/>
            <person name="Elzinga D.E."/>
            <person name="Hermansen R.A."/>
            <person name="Bodily P.M."/>
            <person name="Hart A.A."/>
            <person name="Coleman C.E."/>
        </authorList>
    </citation>
    <scope>NUCLEOTIDE SEQUENCE [LARGE SCALE GENOMIC DNA]</scope>
    <source>
        <strain evidence="10 11">CCB06</strain>
        <tissue evidence="10">Mycelium</tissue>
    </source>
</reference>
<keyword evidence="7" id="KW-0472">Membrane</keyword>
<evidence type="ECO:0000256" key="7">
    <source>
        <dbReference type="ARBA" id="ARBA00023136"/>
    </source>
</evidence>
<evidence type="ECO:0000256" key="4">
    <source>
        <dbReference type="ARBA" id="ARBA00022771"/>
    </source>
</evidence>
<dbReference type="Pfam" id="PF12906">
    <property type="entry name" value="RINGv"/>
    <property type="match status" value="1"/>
</dbReference>
<name>A0A3M7MEB2_9PLEO</name>
<dbReference type="GO" id="GO:0016020">
    <property type="term" value="C:membrane"/>
    <property type="evidence" value="ECO:0007669"/>
    <property type="project" value="UniProtKB-SubCell"/>
</dbReference>
<feature type="region of interest" description="Disordered" evidence="8">
    <location>
        <begin position="52"/>
        <end position="125"/>
    </location>
</feature>
<feature type="compositionally biased region" description="Acidic residues" evidence="8">
    <location>
        <begin position="423"/>
        <end position="438"/>
    </location>
</feature>
<keyword evidence="11" id="KW-1185">Reference proteome</keyword>
<accession>A0A3M7MEB2</accession>
<proteinExistence type="predicted"/>
<dbReference type="OrthoDB" id="5817083at2759"/>
<feature type="region of interest" description="Disordered" evidence="8">
    <location>
        <begin position="407"/>
        <end position="504"/>
    </location>
</feature>
<keyword evidence="2" id="KW-0812">Transmembrane</keyword>
<keyword evidence="6" id="KW-1133">Transmembrane helix</keyword>
<dbReference type="SUPFAM" id="SSF57850">
    <property type="entry name" value="RING/U-box"/>
    <property type="match status" value="1"/>
</dbReference>
<dbReference type="Gene3D" id="3.30.40.10">
    <property type="entry name" value="Zinc/RING finger domain, C3HC4 (zinc finger)"/>
    <property type="match status" value="1"/>
</dbReference>
<dbReference type="GO" id="GO:0008270">
    <property type="term" value="F:zinc ion binding"/>
    <property type="evidence" value="ECO:0007669"/>
    <property type="project" value="UniProtKB-KW"/>
</dbReference>
<dbReference type="SMART" id="SM00744">
    <property type="entry name" value="RINGv"/>
    <property type="match status" value="1"/>
</dbReference>
<evidence type="ECO:0000256" key="3">
    <source>
        <dbReference type="ARBA" id="ARBA00022723"/>
    </source>
</evidence>
<evidence type="ECO:0000259" key="9">
    <source>
        <dbReference type="PROSITE" id="PS51292"/>
    </source>
</evidence>
<dbReference type="PROSITE" id="PS51292">
    <property type="entry name" value="ZF_RING_CH"/>
    <property type="match status" value="1"/>
</dbReference>
<evidence type="ECO:0000256" key="6">
    <source>
        <dbReference type="ARBA" id="ARBA00022989"/>
    </source>
</evidence>
<gene>
    <name evidence="10" type="ORF">GMOD_00010458</name>
</gene>
<keyword evidence="5" id="KW-0862">Zinc</keyword>
<comment type="subcellular location">
    <subcellularLocation>
        <location evidence="1">Membrane</location>
        <topology evidence="1">Multi-pass membrane protein</topology>
    </subcellularLocation>
</comment>
<feature type="compositionally biased region" description="Pro residues" evidence="8">
    <location>
        <begin position="475"/>
        <end position="499"/>
    </location>
</feature>
<evidence type="ECO:0000313" key="11">
    <source>
        <dbReference type="Proteomes" id="UP000265663"/>
    </source>
</evidence>
<sequence length="603" mass="66126">MPNAGLGDVFGNYKLGVHGPQLYLATPRGAARTPNVNRQLHLRASTCPSHIMSSLPAQRPASQHRRPSPPAQQQQTQRRNNSFSGQSVDSQTLLLNSPPTQAADSACEEQQQETPSQGEQQDEAEPRKCWICLNDETEDDETTSEWRSPCACSLVAHETCLLDWIADMEAPTSGRRVGTTAGKVLCPQCKGEYVIQRPKSYVVEAVRGVERLVSTLRLPGFALVTGAALYSTLTLSGTATIYQIFGTKDAMQILGPLYETPNPAVNSLAVRCLDHLRHHWRLDLGLPLIPVVLVASRTTFADSFLPFLPLIFFVSSGQSGDEILQLQWPPSAAFTFATLPYLRGFYNAYYDRVWLPREQQWLKEIQPRAGEDVAANAQVPDEGDPALDEVVDDGEVIEQVEIEIDFDMDMFRGWGDPGNGNGDGEDEGEGEGEGEEAHDDNHDDAREQPPEAVAPGPAAAEAQREHNDEHAENPIPIPAPAPNIPLHPPQQPPAVAAPPRPRRVRRDHATTFSTTSLADTLLGALIFPTLAAAMGELLRHVLPTDWVTPPMSSTSSPAFSWLVATWQGGGGSGLKDALMLYVRWRSARNHRRRGIVNRDKGRK</sequence>
<feature type="compositionally biased region" description="Polar residues" evidence="8">
    <location>
        <begin position="71"/>
        <end position="103"/>
    </location>
</feature>
<evidence type="ECO:0000256" key="1">
    <source>
        <dbReference type="ARBA" id="ARBA00004141"/>
    </source>
</evidence>
<feature type="domain" description="RING-CH-type" evidence="9">
    <location>
        <begin position="121"/>
        <end position="196"/>
    </location>
</feature>
<keyword evidence="4" id="KW-0863">Zinc-finger</keyword>
<evidence type="ECO:0000313" key="10">
    <source>
        <dbReference type="EMBL" id="RMZ72876.1"/>
    </source>
</evidence>
<protein>
    <submittedName>
        <fullName evidence="10">Zinc finger RING-CH-type</fullName>
    </submittedName>
</protein>
<dbReference type="EMBL" id="KE747835">
    <property type="protein sequence ID" value="RMZ72876.1"/>
    <property type="molecule type" value="Genomic_DNA"/>
</dbReference>
<dbReference type="InterPro" id="IPR013083">
    <property type="entry name" value="Znf_RING/FYVE/PHD"/>
</dbReference>
<dbReference type="AlphaFoldDB" id="A0A3M7MEB2"/>
<organism evidence="10 11">
    <name type="scientific">Pyrenophora seminiperda CCB06</name>
    <dbReference type="NCBI Taxonomy" id="1302712"/>
    <lineage>
        <taxon>Eukaryota</taxon>
        <taxon>Fungi</taxon>
        <taxon>Dikarya</taxon>
        <taxon>Ascomycota</taxon>
        <taxon>Pezizomycotina</taxon>
        <taxon>Dothideomycetes</taxon>
        <taxon>Pleosporomycetidae</taxon>
        <taxon>Pleosporales</taxon>
        <taxon>Pleosporineae</taxon>
        <taxon>Pleosporaceae</taxon>
        <taxon>Pyrenophora</taxon>
    </lineage>
</organism>
<feature type="compositionally biased region" description="Basic and acidic residues" evidence="8">
    <location>
        <begin position="439"/>
        <end position="449"/>
    </location>
</feature>
<dbReference type="InterPro" id="IPR011016">
    <property type="entry name" value="Znf_RING-CH"/>
</dbReference>
<evidence type="ECO:0000256" key="8">
    <source>
        <dbReference type="SAM" id="MobiDB-lite"/>
    </source>
</evidence>
<feature type="compositionally biased region" description="Basic and acidic residues" evidence="8">
    <location>
        <begin position="462"/>
        <end position="472"/>
    </location>
</feature>
<dbReference type="Proteomes" id="UP000265663">
    <property type="component" value="Unassembled WGS sequence"/>
</dbReference>
<evidence type="ECO:0000256" key="5">
    <source>
        <dbReference type="ARBA" id="ARBA00022833"/>
    </source>
</evidence>
<keyword evidence="3" id="KW-0479">Metal-binding</keyword>
<evidence type="ECO:0000256" key="2">
    <source>
        <dbReference type="ARBA" id="ARBA00022692"/>
    </source>
</evidence>
<feature type="compositionally biased region" description="Low complexity" evidence="8">
    <location>
        <begin position="450"/>
        <end position="461"/>
    </location>
</feature>
<dbReference type="PANTHER" id="PTHR46283">
    <property type="entry name" value="E3 UBIQUITIN-PROTEIN LIGASE MARCH5"/>
    <property type="match status" value="1"/>
</dbReference>